<gene>
    <name evidence="1" type="ordered locus">Spith_0098</name>
</gene>
<dbReference type="KEGG" id="stq:Spith_0098"/>
<organism evidence="1 2">
    <name type="scientific">Winmispira thermophila (strain ATCC 700085 / DSM 6578 / Z-1203)</name>
    <name type="common">Spirochaeta thermophila</name>
    <dbReference type="NCBI Taxonomy" id="869211"/>
    <lineage>
        <taxon>Bacteria</taxon>
        <taxon>Pseudomonadati</taxon>
        <taxon>Spirochaetota</taxon>
        <taxon>Spirochaetia</taxon>
        <taxon>Winmispirales</taxon>
        <taxon>Winmispiraceae</taxon>
        <taxon>Winmispira</taxon>
    </lineage>
</organism>
<evidence type="ECO:0008006" key="3">
    <source>
        <dbReference type="Google" id="ProtNLM"/>
    </source>
</evidence>
<dbReference type="RefSeq" id="WP_014623791.1">
    <property type="nucleotide sequence ID" value="NC_017583.1"/>
</dbReference>
<accession>G0GC21</accession>
<evidence type="ECO:0000313" key="1">
    <source>
        <dbReference type="EMBL" id="AEJ60385.1"/>
    </source>
</evidence>
<name>G0GC21_WINT7</name>
<keyword evidence="2" id="KW-1185">Reference proteome</keyword>
<reference evidence="1 2" key="1">
    <citation type="submission" date="2011-06" db="EMBL/GenBank/DDBJ databases">
        <title>The complete genome of Spirochaeta thermophila DSM 6578.</title>
        <authorList>
            <consortium name="US DOE Joint Genome Institute (JGI-PGF)"/>
            <person name="Lucas S."/>
            <person name="Lapidus A."/>
            <person name="Bruce D."/>
            <person name="Goodwin L."/>
            <person name="Pitluck S."/>
            <person name="Peters L."/>
            <person name="Kyrpides N."/>
            <person name="Mavromatis K."/>
            <person name="Ivanova N."/>
            <person name="Mikailova N."/>
            <person name="Pagani I."/>
            <person name="Chertkov O."/>
            <person name="Detter J.C."/>
            <person name="Tapia R."/>
            <person name="Han C."/>
            <person name="Land M."/>
            <person name="Hauser L."/>
            <person name="Markowitz V."/>
            <person name="Cheng J.-F."/>
            <person name="Hugenholtz P."/>
            <person name="Woyke T."/>
            <person name="Wu D."/>
            <person name="Spring S."/>
            <person name="Merkhoffer B."/>
            <person name="Schneider S."/>
            <person name="Klenk H.-P."/>
            <person name="Eisen J.A."/>
        </authorList>
    </citation>
    <scope>NUCLEOTIDE SEQUENCE [LARGE SCALE GENOMIC DNA]</scope>
    <source>
        <strain evidence="2">ATCC 700085 / DSM 6578 / Z-1203</strain>
    </source>
</reference>
<dbReference type="EMBL" id="CP002903">
    <property type="protein sequence ID" value="AEJ60385.1"/>
    <property type="molecule type" value="Genomic_DNA"/>
</dbReference>
<dbReference type="PROSITE" id="PS51257">
    <property type="entry name" value="PROKAR_LIPOPROTEIN"/>
    <property type="match status" value="1"/>
</dbReference>
<proteinExistence type="predicted"/>
<protein>
    <recommendedName>
        <fullName evidence="3">Lipoprotein</fullName>
    </recommendedName>
</protein>
<dbReference type="HOGENOM" id="CLU_806332_0_0_12"/>
<dbReference type="Proteomes" id="UP000007254">
    <property type="component" value="Chromosome"/>
</dbReference>
<evidence type="ECO:0000313" key="2">
    <source>
        <dbReference type="Proteomes" id="UP000007254"/>
    </source>
</evidence>
<dbReference type="AlphaFoldDB" id="G0GC21"/>
<dbReference type="STRING" id="869211.Spith_0098"/>
<sequence>MVTMRYRLWVGLFSLSVLTGCVLPPYDENLLLTLFTLDGRLEKVGETGVVGVPWDSSYENLAYFPERDAIERGVVLMKGRDYAQVKWISGDKTLMDQSVHPEVTRLVMGSTSEEQAEAALLYYDGGGWWIMPGERNGEAVSWGTPGSLSDLFSATGYTEYGAFLSFQGSPSEPLYVALLFGDGAGTYYEYVAAGSAWGLYSYDVNLDLRGFGSSDISLSGVSGPGVYLFDVFRYESLFRGPEDSSLHVWYEEEGALREDDIGVEGVPLEVTPSGYLLTYEESTGEFLVYDPAFSLEDRFSAERLTPAGWYEWEGKEAFFFSLPHILKTKEGSAAFFEVYAYPLR</sequence>